<evidence type="ECO:0000313" key="3">
    <source>
        <dbReference type="Proteomes" id="UP000664795"/>
    </source>
</evidence>
<evidence type="ECO:0000313" key="2">
    <source>
        <dbReference type="EMBL" id="MBO0934596.1"/>
    </source>
</evidence>
<dbReference type="Proteomes" id="UP000664795">
    <property type="component" value="Unassembled WGS sequence"/>
</dbReference>
<gene>
    <name evidence="2" type="ORF">J2I48_26535</name>
</gene>
<sequence length="198" mass="21198">MAKRILYNVGMIIIGGDKKNLFIGDADGQSFTAFRKGSEIVYVPYDFLMTSLATQSAILDNRVDVSKLDNAQAPAYTEAQTTGTPPVATGYRKVPVTNLNDNLTEAYLGAPYFSLKGDTVSDYDNSAADVIYTPASLAMMAGVPQGVAPSITGIGVVDDLINLIQNNILIVIIICAAVYFLDPFGWFGGKKKGKKGKK</sequence>
<keyword evidence="1" id="KW-0812">Transmembrane</keyword>
<accession>A0A939GDB1</accession>
<dbReference type="EMBL" id="JAFMYU010000034">
    <property type="protein sequence ID" value="MBO0934596.1"/>
    <property type="molecule type" value="Genomic_DNA"/>
</dbReference>
<reference evidence="2 3" key="1">
    <citation type="submission" date="2021-03" db="EMBL/GenBank/DDBJ databases">
        <title>Fibrella sp. HMF5036 genome sequencing and assembly.</title>
        <authorList>
            <person name="Kang H."/>
            <person name="Kim H."/>
            <person name="Bae S."/>
            <person name="Joh K."/>
        </authorList>
    </citation>
    <scope>NUCLEOTIDE SEQUENCE [LARGE SCALE GENOMIC DNA]</scope>
    <source>
        <strain evidence="2 3">HMF5036</strain>
    </source>
</reference>
<name>A0A939GDB1_9BACT</name>
<organism evidence="2 3">
    <name type="scientific">Fibrella aquatilis</name>
    <dbReference type="NCBI Taxonomy" id="2817059"/>
    <lineage>
        <taxon>Bacteria</taxon>
        <taxon>Pseudomonadati</taxon>
        <taxon>Bacteroidota</taxon>
        <taxon>Cytophagia</taxon>
        <taxon>Cytophagales</taxon>
        <taxon>Spirosomataceae</taxon>
        <taxon>Fibrella</taxon>
    </lineage>
</organism>
<keyword evidence="1" id="KW-1133">Transmembrane helix</keyword>
<feature type="transmembrane region" description="Helical" evidence="1">
    <location>
        <begin position="168"/>
        <end position="188"/>
    </location>
</feature>
<proteinExistence type="predicted"/>
<evidence type="ECO:0000256" key="1">
    <source>
        <dbReference type="SAM" id="Phobius"/>
    </source>
</evidence>
<dbReference type="RefSeq" id="WP_207338562.1">
    <property type="nucleotide sequence ID" value="NZ_JAFMYU010000034.1"/>
</dbReference>
<keyword evidence="1" id="KW-0472">Membrane</keyword>
<dbReference type="AlphaFoldDB" id="A0A939GDB1"/>
<comment type="caution">
    <text evidence="2">The sequence shown here is derived from an EMBL/GenBank/DDBJ whole genome shotgun (WGS) entry which is preliminary data.</text>
</comment>
<keyword evidence="3" id="KW-1185">Reference proteome</keyword>
<protein>
    <submittedName>
        <fullName evidence="2">Uncharacterized protein</fullName>
    </submittedName>
</protein>